<dbReference type="PANTHER" id="PTHR43066">
    <property type="entry name" value="RHOMBOID-RELATED PROTEIN"/>
    <property type="match status" value="1"/>
</dbReference>
<dbReference type="STRING" id="37003.ENSKMAP00000029615"/>
<sequence>MFFKVFKDVFPVPSSGIVTVALFSCVLFCVETYFDLTQGVLSIGSIVFQSGHIHSLLLYPFYHQTVAQLLLNITALLFLCGSVEKSVGTVRFLFRFLLLSSTNGLFYSFLDFLQDEDMQTHTEGLLPVTLACVALTTMHTKMTKGFLCGVSFPSVALPWLLLMICTVLIPRNVLLCNVIGILIGWACGKGWLSLMDVSEARAALLEKMVPFRLLRTVSGGMFIPASTEERRKTLLPQINPTPGSYPVQAYAPLSTSSFPSSAPPLNLHGHLSPLSNFMHSCKHSHSHGGKQGVSYEGTFGSLSSD</sequence>
<evidence type="ECO:0000256" key="6">
    <source>
        <dbReference type="SAM" id="Phobius"/>
    </source>
</evidence>
<evidence type="ECO:0000313" key="9">
    <source>
        <dbReference type="Proteomes" id="UP000264800"/>
    </source>
</evidence>
<feature type="transmembrane region" description="Helical" evidence="6">
    <location>
        <begin position="12"/>
        <end position="34"/>
    </location>
</feature>
<dbReference type="Ensembl" id="ENSKMAT00000029983.1">
    <property type="protein sequence ID" value="ENSKMAP00000029615.1"/>
    <property type="gene ID" value="ENSKMAG00000021929.1"/>
</dbReference>
<dbReference type="Gene3D" id="1.20.1540.10">
    <property type="entry name" value="Rhomboid-like"/>
    <property type="match status" value="1"/>
</dbReference>
<dbReference type="SUPFAM" id="SSF144091">
    <property type="entry name" value="Rhomboid-like"/>
    <property type="match status" value="1"/>
</dbReference>
<reference evidence="8" key="1">
    <citation type="submission" date="2025-08" db="UniProtKB">
        <authorList>
            <consortium name="Ensembl"/>
        </authorList>
    </citation>
    <scope>IDENTIFICATION</scope>
</reference>
<feature type="transmembrane region" description="Helical" evidence="6">
    <location>
        <begin position="61"/>
        <end position="80"/>
    </location>
</feature>
<protein>
    <submittedName>
        <fullName evidence="8">Rhomboid domain containing 2</fullName>
    </submittedName>
</protein>
<dbReference type="GO" id="GO:0016020">
    <property type="term" value="C:membrane"/>
    <property type="evidence" value="ECO:0007669"/>
    <property type="project" value="UniProtKB-SubCell"/>
</dbReference>
<name>A0A3Q3BIE1_KRYMA</name>
<dbReference type="PANTHER" id="PTHR43066:SF12">
    <property type="entry name" value="RHOMBOID DOMAIN-CONTAINING 2"/>
    <property type="match status" value="1"/>
</dbReference>
<reference evidence="8" key="2">
    <citation type="submission" date="2025-09" db="UniProtKB">
        <authorList>
            <consortium name="Ensembl"/>
        </authorList>
    </citation>
    <scope>IDENTIFICATION</scope>
</reference>
<feature type="domain" description="Peptidase S54 rhomboid" evidence="7">
    <location>
        <begin position="52"/>
        <end position="188"/>
    </location>
</feature>
<evidence type="ECO:0000313" key="8">
    <source>
        <dbReference type="Ensembl" id="ENSKMAP00000029615.1"/>
    </source>
</evidence>
<keyword evidence="3 6" id="KW-1133">Transmembrane helix</keyword>
<organism evidence="8 9">
    <name type="scientific">Kryptolebias marmoratus</name>
    <name type="common">Mangrove killifish</name>
    <name type="synonym">Rivulus marmoratus</name>
    <dbReference type="NCBI Taxonomy" id="37003"/>
    <lineage>
        <taxon>Eukaryota</taxon>
        <taxon>Metazoa</taxon>
        <taxon>Chordata</taxon>
        <taxon>Craniata</taxon>
        <taxon>Vertebrata</taxon>
        <taxon>Euteleostomi</taxon>
        <taxon>Actinopterygii</taxon>
        <taxon>Neopterygii</taxon>
        <taxon>Teleostei</taxon>
        <taxon>Neoteleostei</taxon>
        <taxon>Acanthomorphata</taxon>
        <taxon>Ovalentaria</taxon>
        <taxon>Atherinomorphae</taxon>
        <taxon>Cyprinodontiformes</taxon>
        <taxon>Rivulidae</taxon>
        <taxon>Kryptolebias</taxon>
    </lineage>
</organism>
<evidence type="ECO:0000256" key="1">
    <source>
        <dbReference type="ARBA" id="ARBA00004141"/>
    </source>
</evidence>
<dbReference type="GeneTree" id="ENSGT00940000165977"/>
<dbReference type="InterPro" id="IPR022764">
    <property type="entry name" value="Peptidase_S54_rhomboid_dom"/>
</dbReference>
<dbReference type="Proteomes" id="UP000264800">
    <property type="component" value="Unplaced"/>
</dbReference>
<dbReference type="OMA" id="GAVIIWR"/>
<feature type="transmembrane region" description="Helical" evidence="6">
    <location>
        <begin position="159"/>
        <end position="185"/>
    </location>
</feature>
<accession>A0A3Q3BIE1</accession>
<keyword evidence="9" id="KW-1185">Reference proteome</keyword>
<feature type="region of interest" description="Disordered" evidence="5">
    <location>
        <begin position="285"/>
        <end position="305"/>
    </location>
</feature>
<evidence type="ECO:0000256" key="5">
    <source>
        <dbReference type="SAM" id="MobiDB-lite"/>
    </source>
</evidence>
<evidence type="ECO:0000256" key="3">
    <source>
        <dbReference type="ARBA" id="ARBA00022989"/>
    </source>
</evidence>
<keyword evidence="2 6" id="KW-0812">Transmembrane</keyword>
<dbReference type="AlphaFoldDB" id="A0A3Q3BIE1"/>
<dbReference type="GO" id="GO:0004252">
    <property type="term" value="F:serine-type endopeptidase activity"/>
    <property type="evidence" value="ECO:0007669"/>
    <property type="project" value="InterPro"/>
</dbReference>
<dbReference type="InterPro" id="IPR035952">
    <property type="entry name" value="Rhomboid-like_sf"/>
</dbReference>
<comment type="subcellular location">
    <subcellularLocation>
        <location evidence="1">Membrane</location>
        <topology evidence="1">Multi-pass membrane protein</topology>
    </subcellularLocation>
</comment>
<feature type="transmembrane region" description="Helical" evidence="6">
    <location>
        <begin position="92"/>
        <end position="110"/>
    </location>
</feature>
<proteinExistence type="predicted"/>
<dbReference type="Pfam" id="PF01694">
    <property type="entry name" value="Rhomboid"/>
    <property type="match status" value="1"/>
</dbReference>
<keyword evidence="4 6" id="KW-0472">Membrane</keyword>
<evidence type="ECO:0000256" key="4">
    <source>
        <dbReference type="ARBA" id="ARBA00023136"/>
    </source>
</evidence>
<evidence type="ECO:0000256" key="2">
    <source>
        <dbReference type="ARBA" id="ARBA00022692"/>
    </source>
</evidence>
<dbReference type="PROSITE" id="PS51257">
    <property type="entry name" value="PROKAR_LIPOPROTEIN"/>
    <property type="match status" value="1"/>
</dbReference>
<evidence type="ECO:0000259" key="7">
    <source>
        <dbReference type="Pfam" id="PF01694"/>
    </source>
</evidence>